<dbReference type="PANTHER" id="PTHR43763">
    <property type="entry name" value="XAA-PRO AMINOPEPTIDASE 1"/>
    <property type="match status" value="1"/>
</dbReference>
<dbReference type="CDD" id="cd01085">
    <property type="entry name" value="APP"/>
    <property type="match status" value="1"/>
</dbReference>
<reference evidence="7 8" key="1">
    <citation type="submission" date="2018-12" db="EMBL/GenBank/DDBJ databases">
        <authorList>
            <person name="Yang Y."/>
        </authorList>
    </citation>
    <scope>NUCLEOTIDE SEQUENCE [LARGE SCALE GENOMIC DNA]</scope>
    <source>
        <strain evidence="7 8">L-25-5w-1</strain>
    </source>
</reference>
<dbReference type="FunFam" id="3.90.230.10:FF:000009">
    <property type="entry name" value="xaa-Pro aminopeptidase 2"/>
    <property type="match status" value="1"/>
</dbReference>
<evidence type="ECO:0000313" key="7">
    <source>
        <dbReference type="EMBL" id="RTR19187.1"/>
    </source>
</evidence>
<keyword evidence="7" id="KW-0645">Protease</keyword>
<keyword evidence="7" id="KW-0031">Aminopeptidase</keyword>
<dbReference type="Pfam" id="PF16188">
    <property type="entry name" value="Peptidase_M24_C"/>
    <property type="match status" value="1"/>
</dbReference>
<evidence type="ECO:0000256" key="1">
    <source>
        <dbReference type="ARBA" id="ARBA00008766"/>
    </source>
</evidence>
<dbReference type="InterPro" id="IPR032416">
    <property type="entry name" value="Peptidase_M24_C"/>
</dbReference>
<dbReference type="Pfam" id="PF16189">
    <property type="entry name" value="Creatinase_N_2"/>
    <property type="match status" value="1"/>
</dbReference>
<dbReference type="InterPro" id="IPR036005">
    <property type="entry name" value="Creatinase/aminopeptidase-like"/>
</dbReference>
<organism evidence="7 8">
    <name type="scientific">Azospirillum griseum</name>
    <dbReference type="NCBI Taxonomy" id="2496639"/>
    <lineage>
        <taxon>Bacteria</taxon>
        <taxon>Pseudomonadati</taxon>
        <taxon>Pseudomonadota</taxon>
        <taxon>Alphaproteobacteria</taxon>
        <taxon>Rhodospirillales</taxon>
        <taxon>Azospirillaceae</taxon>
        <taxon>Azospirillum</taxon>
    </lineage>
</organism>
<feature type="domain" description="Peptidase M24" evidence="4">
    <location>
        <begin position="388"/>
        <end position="600"/>
    </location>
</feature>
<dbReference type="OrthoDB" id="9806388at2"/>
<keyword evidence="3" id="KW-0378">Hydrolase</keyword>
<dbReference type="InterPro" id="IPR033740">
    <property type="entry name" value="Pept_M24B"/>
</dbReference>
<evidence type="ECO:0000313" key="8">
    <source>
        <dbReference type="Proteomes" id="UP000277007"/>
    </source>
</evidence>
<keyword evidence="2" id="KW-0479">Metal-binding</keyword>
<dbReference type="SUPFAM" id="SSF55920">
    <property type="entry name" value="Creatinase/aminopeptidase"/>
    <property type="match status" value="1"/>
</dbReference>
<dbReference type="GO" id="GO:0005737">
    <property type="term" value="C:cytoplasm"/>
    <property type="evidence" value="ECO:0007669"/>
    <property type="project" value="UniProtKB-ARBA"/>
</dbReference>
<accession>A0A3S0HWT3</accession>
<dbReference type="RefSeq" id="WP_126616510.1">
    <property type="nucleotide sequence ID" value="NZ_JBHUCY010000030.1"/>
</dbReference>
<dbReference type="InterPro" id="IPR050422">
    <property type="entry name" value="X-Pro_aminopeptidase_P"/>
</dbReference>
<evidence type="ECO:0000256" key="3">
    <source>
        <dbReference type="ARBA" id="ARBA00022801"/>
    </source>
</evidence>
<gene>
    <name evidence="7" type="ORF">EJ903_14270</name>
</gene>
<dbReference type="Pfam" id="PF01321">
    <property type="entry name" value="Creatinase_N"/>
    <property type="match status" value="1"/>
</dbReference>
<dbReference type="PANTHER" id="PTHR43763:SF6">
    <property type="entry name" value="XAA-PRO AMINOPEPTIDASE 1"/>
    <property type="match status" value="1"/>
</dbReference>
<evidence type="ECO:0000256" key="2">
    <source>
        <dbReference type="ARBA" id="ARBA00022723"/>
    </source>
</evidence>
<evidence type="ECO:0000259" key="5">
    <source>
        <dbReference type="Pfam" id="PF01321"/>
    </source>
</evidence>
<dbReference type="GO" id="GO:0070006">
    <property type="term" value="F:metalloaminopeptidase activity"/>
    <property type="evidence" value="ECO:0007669"/>
    <property type="project" value="InterPro"/>
</dbReference>
<keyword evidence="8" id="KW-1185">Reference proteome</keyword>
<comment type="similarity">
    <text evidence="1">Belongs to the peptidase M24B family.</text>
</comment>
<evidence type="ECO:0000259" key="4">
    <source>
        <dbReference type="Pfam" id="PF00557"/>
    </source>
</evidence>
<protein>
    <submittedName>
        <fullName evidence="7">Aminopeptidase P family protein</fullName>
    </submittedName>
</protein>
<dbReference type="InterPro" id="IPR000994">
    <property type="entry name" value="Pept_M24"/>
</dbReference>
<dbReference type="InterPro" id="IPR029149">
    <property type="entry name" value="Creatin/AminoP/Spt16_N"/>
</dbReference>
<comment type="caution">
    <text evidence="7">The sequence shown here is derived from an EMBL/GenBank/DDBJ whole genome shotgun (WGS) entry which is preliminary data.</text>
</comment>
<dbReference type="SUPFAM" id="SSF53092">
    <property type="entry name" value="Creatinase/prolidase N-terminal domain"/>
    <property type="match status" value="2"/>
</dbReference>
<proteinExistence type="inferred from homology"/>
<dbReference type="InterPro" id="IPR000587">
    <property type="entry name" value="Creatinase_N"/>
</dbReference>
<dbReference type="Proteomes" id="UP000277007">
    <property type="component" value="Unassembled WGS sequence"/>
</dbReference>
<name>A0A3S0HWT3_9PROT</name>
<feature type="domain" description="Peptidase M24 C-terminal" evidence="6">
    <location>
        <begin position="611"/>
        <end position="670"/>
    </location>
</feature>
<dbReference type="EMBL" id="RXMA01000012">
    <property type="protein sequence ID" value="RTR19187.1"/>
    <property type="molecule type" value="Genomic_DNA"/>
</dbReference>
<dbReference type="Gene3D" id="3.90.230.10">
    <property type="entry name" value="Creatinase/methionine aminopeptidase superfamily"/>
    <property type="match status" value="1"/>
</dbReference>
<evidence type="ECO:0000259" key="6">
    <source>
        <dbReference type="Pfam" id="PF16188"/>
    </source>
</evidence>
<feature type="domain" description="Creatinase N-terminal" evidence="5">
    <location>
        <begin position="84"/>
        <end position="210"/>
    </location>
</feature>
<dbReference type="Gene3D" id="3.40.350.10">
    <property type="entry name" value="Creatinase/prolidase N-terminal domain"/>
    <property type="match status" value="2"/>
</dbReference>
<dbReference type="Pfam" id="PF00557">
    <property type="entry name" value="Peptidase_M24"/>
    <property type="match status" value="1"/>
</dbReference>
<dbReference type="GO" id="GO:0046872">
    <property type="term" value="F:metal ion binding"/>
    <property type="evidence" value="ECO:0007669"/>
    <property type="project" value="UniProtKB-KW"/>
</dbReference>
<dbReference type="AlphaFoldDB" id="A0A3S0HWT3"/>
<sequence length="674" mass="71933">MSSLYRGDDALASLLADAGLQQTPDDLRALLAGVLAAPPSHDPADWLLMVGEGLPDALIDQLHALKAALESAPRPTPVGDAATRLAALRAALTRRDLDGFVVPRGDEHQGEYVPARAQRLGWLTGFTGSAGIAVALAERAALFVDGRYTLQARDEVPAHYEHLHLVEDPLTDWVAAALPNGGRLGYDPWLHTIGWVEKTRSALERHGVHLIACEDNPLDSVWLDQPPAPLSPVTPQDIAFTGDSAADKRARLAQGLTERGLSALVLTQPDSIAWLLNIRGADVPCTPLPLSFAILTNDGAVDLFLDPRKLAPATGAHLGNAVRVRPVAELGPALDAVGRGNARVLADPSCTSAWLFDRLHRAGAKVERDSDPCALPKACKNAAELAGTRAAHTRDGAALVRFLHWFAGEAPKGDLTELAVVDRLLAFRAVNERFCGLSFDTIAGAGPNGAIVHYRATPETNRRLEPNSLFLLDSGAQYRDGTTDVTRTLAVGIPSAEMKDRFTRVLKGHIALSTARFPRGTTGSQLDALARLPLWRVGLDYDHGTGHGVGSFLSVHEGPQRISKVGNSVALQPGMILSNEPGYYKTGAYGIRIENLVVVQPVEVAGAERPTLGFDPLTLVPIDRSLIDTTLLDAAEIAWVDDYHAHVCESLTPLLESDVAAWLTAATAPLAKAD</sequence>